<protein>
    <submittedName>
        <fullName evidence="2">Non-heme dioxygenase in morphine synthesis N-terminal-domain-containing protein</fullName>
    </submittedName>
</protein>
<dbReference type="Pfam" id="PF14226">
    <property type="entry name" value="DIOX_N"/>
    <property type="match status" value="1"/>
</dbReference>
<name>A0AAD7MC64_MYCRO</name>
<reference evidence="2" key="1">
    <citation type="submission" date="2023-03" db="EMBL/GenBank/DDBJ databases">
        <title>Massive genome expansion in bonnet fungi (Mycena s.s.) driven by repeated elements and novel gene families across ecological guilds.</title>
        <authorList>
            <consortium name="Lawrence Berkeley National Laboratory"/>
            <person name="Harder C.B."/>
            <person name="Miyauchi S."/>
            <person name="Viragh M."/>
            <person name="Kuo A."/>
            <person name="Thoen E."/>
            <person name="Andreopoulos B."/>
            <person name="Lu D."/>
            <person name="Skrede I."/>
            <person name="Drula E."/>
            <person name="Henrissat B."/>
            <person name="Morin E."/>
            <person name="Kohler A."/>
            <person name="Barry K."/>
            <person name="LaButti K."/>
            <person name="Morin E."/>
            <person name="Salamov A."/>
            <person name="Lipzen A."/>
            <person name="Mereny Z."/>
            <person name="Hegedus B."/>
            <person name="Baldrian P."/>
            <person name="Stursova M."/>
            <person name="Weitz H."/>
            <person name="Taylor A."/>
            <person name="Grigoriev I.V."/>
            <person name="Nagy L.G."/>
            <person name="Martin F."/>
            <person name="Kauserud H."/>
        </authorList>
    </citation>
    <scope>NUCLEOTIDE SEQUENCE</scope>
    <source>
        <strain evidence="2">CBHHK067</strain>
    </source>
</reference>
<keyword evidence="2" id="KW-0560">Oxidoreductase</keyword>
<keyword evidence="3" id="KW-1185">Reference proteome</keyword>
<comment type="caution">
    <text evidence="2">The sequence shown here is derived from an EMBL/GenBank/DDBJ whole genome shotgun (WGS) entry which is preliminary data.</text>
</comment>
<dbReference type="InterPro" id="IPR026992">
    <property type="entry name" value="DIOX_N"/>
</dbReference>
<dbReference type="InterPro" id="IPR027443">
    <property type="entry name" value="IPNS-like_sf"/>
</dbReference>
<dbReference type="AlphaFoldDB" id="A0AAD7MC64"/>
<keyword evidence="2" id="KW-0223">Dioxygenase</keyword>
<dbReference type="EMBL" id="JARKIE010000001">
    <property type="protein sequence ID" value="KAJ7710404.1"/>
    <property type="molecule type" value="Genomic_DNA"/>
</dbReference>
<accession>A0AAD7MC64</accession>
<organism evidence="2 3">
    <name type="scientific">Mycena rosella</name>
    <name type="common">Pink bonnet</name>
    <name type="synonym">Agaricus rosellus</name>
    <dbReference type="NCBI Taxonomy" id="1033263"/>
    <lineage>
        <taxon>Eukaryota</taxon>
        <taxon>Fungi</taxon>
        <taxon>Dikarya</taxon>
        <taxon>Basidiomycota</taxon>
        <taxon>Agaricomycotina</taxon>
        <taxon>Agaricomycetes</taxon>
        <taxon>Agaricomycetidae</taxon>
        <taxon>Agaricales</taxon>
        <taxon>Marasmiineae</taxon>
        <taxon>Mycenaceae</taxon>
        <taxon>Mycena</taxon>
    </lineage>
</organism>
<dbReference type="Gene3D" id="2.60.120.330">
    <property type="entry name" value="B-lactam Antibiotic, Isopenicillin N Synthase, Chain"/>
    <property type="match status" value="1"/>
</dbReference>
<evidence type="ECO:0000313" key="3">
    <source>
        <dbReference type="Proteomes" id="UP001221757"/>
    </source>
</evidence>
<sequence length="158" mass="17309">MGGALDARNDHQVWSLPYIFNMLWTIRMPLPKCPASLPADNSMSSVTLTENQGVADEILSAFKEAGFVYLLNHGFPQDQIAKMFAVSKEFFAQSTDIKELAPHPPSGTHHRGYSAPGRQKIVQPTLIGEGIIRPTVPDVAKTMRPGQIAGFPMAFCRA</sequence>
<dbReference type="Proteomes" id="UP001221757">
    <property type="component" value="Unassembled WGS sequence"/>
</dbReference>
<gene>
    <name evidence="2" type="ORF">B0H17DRAFT_1190147</name>
</gene>
<dbReference type="GO" id="GO:0051213">
    <property type="term" value="F:dioxygenase activity"/>
    <property type="evidence" value="ECO:0007669"/>
    <property type="project" value="UniProtKB-KW"/>
</dbReference>
<feature type="domain" description="Non-haem dioxygenase N-terminal" evidence="1">
    <location>
        <begin position="48"/>
        <end position="123"/>
    </location>
</feature>
<evidence type="ECO:0000313" key="2">
    <source>
        <dbReference type="EMBL" id="KAJ7710404.1"/>
    </source>
</evidence>
<proteinExistence type="predicted"/>
<dbReference type="SUPFAM" id="SSF51197">
    <property type="entry name" value="Clavaminate synthase-like"/>
    <property type="match status" value="1"/>
</dbReference>
<evidence type="ECO:0000259" key="1">
    <source>
        <dbReference type="Pfam" id="PF14226"/>
    </source>
</evidence>